<dbReference type="Gene3D" id="2.120.10.90">
    <property type="entry name" value="DNA gyrase/topoisomerase IV, subunit A, C-terminal"/>
    <property type="match status" value="1"/>
</dbReference>
<comment type="similarity">
    <text evidence="7">Belongs to the type II topoisomerase GyrA/ParC subunit family. ParC type 1 subfamily.</text>
</comment>
<dbReference type="InterPro" id="IPR013758">
    <property type="entry name" value="Topo_IIA_A/C_ab"/>
</dbReference>
<keyword evidence="3 7" id="KW-0799">Topoisomerase</keyword>
<comment type="catalytic activity">
    <reaction evidence="1 7 8">
        <text>ATP-dependent breakage, passage and rejoining of double-stranded DNA.</text>
        <dbReference type="EC" id="5.6.2.2"/>
    </reaction>
</comment>
<dbReference type="InterPro" id="IPR006691">
    <property type="entry name" value="GyrA/parC_rep"/>
</dbReference>
<proteinExistence type="inferred from homology"/>
<evidence type="ECO:0000256" key="3">
    <source>
        <dbReference type="ARBA" id="ARBA00023029"/>
    </source>
</evidence>
<reference evidence="10" key="2">
    <citation type="submission" date="2020-09" db="EMBL/GenBank/DDBJ databases">
        <authorList>
            <person name="Sun Q."/>
            <person name="Kim S."/>
        </authorList>
    </citation>
    <scope>NUCLEOTIDE SEQUENCE</scope>
    <source>
        <strain evidence="10">KCTC 22169</strain>
    </source>
</reference>
<dbReference type="Proteomes" id="UP000626148">
    <property type="component" value="Unassembled WGS sequence"/>
</dbReference>
<reference evidence="10" key="1">
    <citation type="journal article" date="2014" name="Int. J. Syst. Evol. Microbiol.">
        <title>Complete genome sequence of Corynebacterium casei LMG S-19264T (=DSM 44701T), isolated from a smear-ripened cheese.</title>
        <authorList>
            <consortium name="US DOE Joint Genome Institute (JGI-PGF)"/>
            <person name="Walter F."/>
            <person name="Albersmeier A."/>
            <person name="Kalinowski J."/>
            <person name="Ruckert C."/>
        </authorList>
    </citation>
    <scope>NUCLEOTIDE SEQUENCE</scope>
    <source>
        <strain evidence="10">KCTC 22169</strain>
    </source>
</reference>
<dbReference type="Gene3D" id="3.90.199.10">
    <property type="entry name" value="Topoisomerase II, domain 5"/>
    <property type="match status" value="1"/>
</dbReference>
<feature type="domain" description="Topo IIA-type catalytic" evidence="9">
    <location>
        <begin position="35"/>
        <end position="498"/>
    </location>
</feature>
<sequence>MSDQSSEYTETLSLGQFTEKAYLDYSMYVILDRALPNIGDGLKPVQRRIIYAMSELGLKNTAKYKKSARTVGDVLGKYHPHGDSACYEAMVLMAQSFSYRYPLVDGQGNWGSPDDPKSFAAMRYTESRLHANSALLLDELGQGTVDWVPNFDGTMDEPSVLPARLPHILLNGTTGIAVGMATDIPPHNLKEVAAACVHLLDAPDASVQDLMMHIKGPDFPTGGELISPRDDLRKIYEGGRGTVKVRASYEVENSEIIIRELPFQVSGSKVLEQIAQQMQGKKLPMVSDLRDESDHENPTRLVIEPRSNRVDVDALMNHLFATTDLEKTIRVNLNMIGTDGRPQVKALNRILTEWLEFRTTTVRRRLQHRLDKVIARLHILDGLLIAYLNIDEIIHIIRTEDKPKPVLMERFGLSDVQAEAILEIKLRQLAKLEEIKIRGEQDELSAEREKLEKTLGSQARMRTLIKKEILADAETYGDDRRTRLVEREEAQAFSETEILPSEAVTVVLSKKGWIRAAKGHDIDPTGLNYKAGDGFAFAGPGKSNQPTVLLDSTGRTYTLATHSLPSARGQGEPISGRVNPPPGAEMCGLMIGEPGEQYLLASDAGYGFIARFEDMIGKNKAGKSVLSLPKNARVLPPASVHQLQTDYLAAVSNEGRLLVFPVRDLPELGKGKGNKIINIPSSRALEHEEYMVGAVVLGADDTLLVYAGKRKLKLKGADLEHYLGERGRRGNKLPRGFQNVAGIEVER</sequence>
<evidence type="ECO:0000256" key="6">
    <source>
        <dbReference type="ARBA" id="ARBA00023235"/>
    </source>
</evidence>
<dbReference type="NCBIfam" id="NF004044">
    <property type="entry name" value="PRK05561.1"/>
    <property type="match status" value="1"/>
</dbReference>
<evidence type="ECO:0000313" key="10">
    <source>
        <dbReference type="EMBL" id="GGX44589.1"/>
    </source>
</evidence>
<dbReference type="GO" id="GO:0003918">
    <property type="term" value="F:DNA topoisomerase type II (double strand cut, ATP-hydrolyzing) activity"/>
    <property type="evidence" value="ECO:0007669"/>
    <property type="project" value="UniProtKB-UniRule"/>
</dbReference>
<dbReference type="GO" id="GO:0006265">
    <property type="term" value="P:DNA topological change"/>
    <property type="evidence" value="ECO:0007669"/>
    <property type="project" value="UniProtKB-UniRule"/>
</dbReference>
<dbReference type="FunFam" id="1.10.268.10:FF:000001">
    <property type="entry name" value="DNA gyrase subunit A"/>
    <property type="match status" value="1"/>
</dbReference>
<gene>
    <name evidence="7 10" type="primary">parC</name>
    <name evidence="10" type="ORF">GCM10007392_09230</name>
</gene>
<dbReference type="Pfam" id="PF03989">
    <property type="entry name" value="DNA_gyraseA_C"/>
    <property type="match status" value="1"/>
</dbReference>
<dbReference type="RefSeq" id="WP_189607321.1">
    <property type="nucleotide sequence ID" value="NZ_BMXR01000002.1"/>
</dbReference>
<name>A0A918N6R3_9GAMM</name>
<evidence type="ECO:0000256" key="5">
    <source>
        <dbReference type="ARBA" id="ARBA00023136"/>
    </source>
</evidence>
<evidence type="ECO:0000256" key="1">
    <source>
        <dbReference type="ARBA" id="ARBA00000185"/>
    </source>
</evidence>
<dbReference type="GO" id="GO:0003677">
    <property type="term" value="F:DNA binding"/>
    <property type="evidence" value="ECO:0007669"/>
    <property type="project" value="UniProtKB-UniRule"/>
</dbReference>
<dbReference type="SMART" id="SM00434">
    <property type="entry name" value="TOP4c"/>
    <property type="match status" value="1"/>
</dbReference>
<dbReference type="NCBIfam" id="TIGR01062">
    <property type="entry name" value="parC_Gneg"/>
    <property type="match status" value="1"/>
</dbReference>
<dbReference type="GO" id="GO:0007059">
    <property type="term" value="P:chromosome segregation"/>
    <property type="evidence" value="ECO:0007669"/>
    <property type="project" value="UniProtKB-UniRule"/>
</dbReference>
<keyword evidence="2 7" id="KW-1003">Cell membrane</keyword>
<dbReference type="GO" id="GO:0005737">
    <property type="term" value="C:cytoplasm"/>
    <property type="evidence" value="ECO:0007669"/>
    <property type="project" value="TreeGrafter"/>
</dbReference>
<feature type="site" description="Interaction with DNA" evidence="7">
    <location>
        <position position="79"/>
    </location>
</feature>
<accession>A0A918N6R3</accession>
<dbReference type="AlphaFoldDB" id="A0A918N6R3"/>
<dbReference type="InterPro" id="IPR035516">
    <property type="entry name" value="Gyrase/topoIV_suA_C"/>
</dbReference>
<dbReference type="GO" id="GO:0005694">
    <property type="term" value="C:chromosome"/>
    <property type="evidence" value="ECO:0007669"/>
    <property type="project" value="InterPro"/>
</dbReference>
<dbReference type="EMBL" id="BMXR01000002">
    <property type="protein sequence ID" value="GGX44589.1"/>
    <property type="molecule type" value="Genomic_DNA"/>
</dbReference>
<feature type="site" description="Transition state stabilizer" evidence="7">
    <location>
        <position position="123"/>
    </location>
</feature>
<dbReference type="GO" id="GO:0009330">
    <property type="term" value="C:DNA topoisomerase type II (double strand cut, ATP-hydrolyzing) complex"/>
    <property type="evidence" value="ECO:0007669"/>
    <property type="project" value="TreeGrafter"/>
</dbReference>
<evidence type="ECO:0000313" key="11">
    <source>
        <dbReference type="Proteomes" id="UP000626148"/>
    </source>
</evidence>
<comment type="subunit">
    <text evidence="7">Heterotetramer composed of ParC and ParE.</text>
</comment>
<dbReference type="InterPro" id="IPR002205">
    <property type="entry name" value="Topo_IIA_dom_A"/>
</dbReference>
<evidence type="ECO:0000256" key="8">
    <source>
        <dbReference type="PROSITE-ProRule" id="PRU01384"/>
    </source>
</evidence>
<dbReference type="InterPro" id="IPR050220">
    <property type="entry name" value="Type_II_DNA_Topoisomerases"/>
</dbReference>
<dbReference type="CDD" id="cd00187">
    <property type="entry name" value="TOP4c"/>
    <property type="match status" value="1"/>
</dbReference>
<dbReference type="InterPro" id="IPR013757">
    <property type="entry name" value="Topo_IIA_A_a_sf"/>
</dbReference>
<comment type="function">
    <text evidence="7">Topoisomerase IV is essential for chromosome segregation. It relaxes supercoiled DNA. Performs the decatenation events required during the replication of a circular DNA molecule.</text>
</comment>
<keyword evidence="4 7" id="KW-0238">DNA-binding</keyword>
<dbReference type="PANTHER" id="PTHR43493">
    <property type="entry name" value="DNA GYRASE/TOPOISOMERASE SUBUNIT A"/>
    <property type="match status" value="1"/>
</dbReference>
<dbReference type="SUPFAM" id="SSF56719">
    <property type="entry name" value="Type II DNA topoisomerase"/>
    <property type="match status" value="1"/>
</dbReference>
<comment type="subcellular location">
    <subcellularLocation>
        <location evidence="7">Cell membrane</location>
        <topology evidence="7">Peripheral membrane protein</topology>
    </subcellularLocation>
</comment>
<dbReference type="HAMAP" id="MF_00936">
    <property type="entry name" value="ParC_type1"/>
    <property type="match status" value="1"/>
</dbReference>
<dbReference type="PANTHER" id="PTHR43493:SF1">
    <property type="entry name" value="DNA TOPOISOMERASE 4 SUBUNIT A"/>
    <property type="match status" value="1"/>
</dbReference>
<evidence type="ECO:0000256" key="2">
    <source>
        <dbReference type="ARBA" id="ARBA00022475"/>
    </source>
</evidence>
<dbReference type="Gene3D" id="3.30.1360.40">
    <property type="match status" value="1"/>
</dbReference>
<dbReference type="SUPFAM" id="SSF101904">
    <property type="entry name" value="GyrA/ParC C-terminal domain-like"/>
    <property type="match status" value="1"/>
</dbReference>
<dbReference type="Gene3D" id="1.10.268.10">
    <property type="entry name" value="Topoisomerase, domain 3"/>
    <property type="match status" value="1"/>
</dbReference>
<comment type="caution">
    <text evidence="10">The sequence shown here is derived from an EMBL/GenBank/DDBJ whole genome shotgun (WGS) entry which is preliminary data.</text>
</comment>
<dbReference type="PROSITE" id="PS52040">
    <property type="entry name" value="TOPO_IIA"/>
    <property type="match status" value="1"/>
</dbReference>
<dbReference type="InterPro" id="IPR013760">
    <property type="entry name" value="Topo_IIA-like_dom_sf"/>
</dbReference>
<evidence type="ECO:0000256" key="7">
    <source>
        <dbReference type="HAMAP-Rule" id="MF_00936"/>
    </source>
</evidence>
<evidence type="ECO:0000259" key="9">
    <source>
        <dbReference type="PROSITE" id="PS52040"/>
    </source>
</evidence>
<keyword evidence="11" id="KW-1185">Reference proteome</keyword>
<dbReference type="GO" id="GO:0005524">
    <property type="term" value="F:ATP binding"/>
    <property type="evidence" value="ECO:0007669"/>
    <property type="project" value="InterPro"/>
</dbReference>
<feature type="site" description="Interaction with DNA" evidence="7">
    <location>
        <position position="81"/>
    </location>
</feature>
<dbReference type="Pfam" id="PF00521">
    <property type="entry name" value="DNA_topoisoIV"/>
    <property type="match status" value="1"/>
</dbReference>
<keyword evidence="6 7" id="KW-0413">Isomerase</keyword>
<dbReference type="GO" id="GO:0019897">
    <property type="term" value="C:extrinsic component of plasma membrane"/>
    <property type="evidence" value="ECO:0007669"/>
    <property type="project" value="UniProtKB-UniRule"/>
</dbReference>
<protein>
    <recommendedName>
        <fullName evidence="7">DNA topoisomerase 4 subunit A</fullName>
        <ecNumber evidence="7">5.6.2.2</ecNumber>
    </recommendedName>
    <alternativeName>
        <fullName evidence="7">Topoisomerase IV subunit A</fullName>
    </alternativeName>
</protein>
<keyword evidence="5 7" id="KW-0472">Membrane</keyword>
<evidence type="ECO:0000256" key="4">
    <source>
        <dbReference type="ARBA" id="ARBA00023125"/>
    </source>
</evidence>
<organism evidence="10 11">
    <name type="scientific">Saccharospirillum salsuginis</name>
    <dbReference type="NCBI Taxonomy" id="418750"/>
    <lineage>
        <taxon>Bacteria</taxon>
        <taxon>Pseudomonadati</taxon>
        <taxon>Pseudomonadota</taxon>
        <taxon>Gammaproteobacteria</taxon>
        <taxon>Oceanospirillales</taxon>
        <taxon>Saccharospirillaceae</taxon>
        <taxon>Saccharospirillum</taxon>
    </lineage>
</organism>
<feature type="site" description="Interaction with DNA" evidence="7">
    <location>
        <position position="43"/>
    </location>
</feature>
<dbReference type="EC" id="5.6.2.2" evidence="7"/>
<feature type="active site" description="O-(5'-phospho-DNA)-tyrosine intermediate" evidence="7 8">
    <location>
        <position position="124"/>
    </location>
</feature>
<dbReference type="InterPro" id="IPR005742">
    <property type="entry name" value="TopoIV_A_Gneg"/>
</dbReference>